<gene>
    <name evidence="2" type="ORF">CAMP_LOCUS9113</name>
</gene>
<organism evidence="2 3">
    <name type="scientific">Caenorhabditis angaria</name>
    <dbReference type="NCBI Taxonomy" id="860376"/>
    <lineage>
        <taxon>Eukaryota</taxon>
        <taxon>Metazoa</taxon>
        <taxon>Ecdysozoa</taxon>
        <taxon>Nematoda</taxon>
        <taxon>Chromadorea</taxon>
        <taxon>Rhabditida</taxon>
        <taxon>Rhabditina</taxon>
        <taxon>Rhabditomorpha</taxon>
        <taxon>Rhabditoidea</taxon>
        <taxon>Rhabditidae</taxon>
        <taxon>Peloderinae</taxon>
        <taxon>Caenorhabditis</taxon>
    </lineage>
</organism>
<keyword evidence="1" id="KW-0175">Coiled coil</keyword>
<evidence type="ECO:0000256" key="1">
    <source>
        <dbReference type="SAM" id="Coils"/>
    </source>
</evidence>
<accession>A0A9P1IK12</accession>
<sequence>MEAATDNLKDKLKCGKCGISYGSNRAMWFMVACNHHTCHACYLKGDRGIRDFCMICRKPSNYVEIPLVKEIIDTLDKQRLKITQLQKNERKTRDEADGIGFRAKRSRLAEQFKCRSCLNPDFEQNLNICQTCHGLKFENKTDVEKSALCSNCAIRNHMRKGHQTVDFLPFLRAYKFEEHSLAVKKSFEEFTKVCEERKLEEQKFREENGRLKEQYDQLTEMARKSRSTSHLISNLEKLKNFIDEAKIINTSATNELKARTLMLQNNFAEIKKFSETMTGNCVKDEEIVKLEE</sequence>
<name>A0A9P1IK12_9PELO</name>
<feature type="coiled-coil region" evidence="1">
    <location>
        <begin position="68"/>
        <end position="95"/>
    </location>
</feature>
<dbReference type="AlphaFoldDB" id="A0A9P1IK12"/>
<evidence type="ECO:0000313" key="2">
    <source>
        <dbReference type="EMBL" id="CAI5446476.1"/>
    </source>
</evidence>
<proteinExistence type="predicted"/>
<dbReference type="Proteomes" id="UP001152747">
    <property type="component" value="Unassembled WGS sequence"/>
</dbReference>
<keyword evidence="3" id="KW-1185">Reference proteome</keyword>
<evidence type="ECO:0008006" key="4">
    <source>
        <dbReference type="Google" id="ProtNLM"/>
    </source>
</evidence>
<dbReference type="EMBL" id="CANHGI010000003">
    <property type="protein sequence ID" value="CAI5446476.1"/>
    <property type="molecule type" value="Genomic_DNA"/>
</dbReference>
<dbReference type="SUPFAM" id="SSF57850">
    <property type="entry name" value="RING/U-box"/>
    <property type="match status" value="1"/>
</dbReference>
<dbReference type="Gene3D" id="3.30.40.10">
    <property type="entry name" value="Zinc/RING finger domain, C3HC4 (zinc finger)"/>
    <property type="match status" value="1"/>
</dbReference>
<protein>
    <recommendedName>
        <fullName evidence="4">RING-type domain-containing protein</fullName>
    </recommendedName>
</protein>
<evidence type="ECO:0000313" key="3">
    <source>
        <dbReference type="Proteomes" id="UP001152747"/>
    </source>
</evidence>
<comment type="caution">
    <text evidence="2">The sequence shown here is derived from an EMBL/GenBank/DDBJ whole genome shotgun (WGS) entry which is preliminary data.</text>
</comment>
<dbReference type="InterPro" id="IPR013083">
    <property type="entry name" value="Znf_RING/FYVE/PHD"/>
</dbReference>
<reference evidence="2" key="1">
    <citation type="submission" date="2022-11" db="EMBL/GenBank/DDBJ databases">
        <authorList>
            <person name="Kikuchi T."/>
        </authorList>
    </citation>
    <scope>NUCLEOTIDE SEQUENCE</scope>
    <source>
        <strain evidence="2">PS1010</strain>
    </source>
</reference>